<evidence type="ECO:0000256" key="2">
    <source>
        <dbReference type="SAM" id="Phobius"/>
    </source>
</evidence>
<protein>
    <recommendedName>
        <fullName evidence="5">DUF1508 domain-containing protein</fullName>
    </recommendedName>
</protein>
<comment type="caution">
    <text evidence="3">The sequence shown here is derived from an EMBL/GenBank/DDBJ whole genome shotgun (WGS) entry which is preliminary data.</text>
</comment>
<feature type="transmembrane region" description="Helical" evidence="2">
    <location>
        <begin position="6"/>
        <end position="32"/>
    </location>
</feature>
<keyword evidence="2" id="KW-1133">Transmembrane helix</keyword>
<dbReference type="AlphaFoldDB" id="A0A9D1HT37"/>
<name>A0A9D1HT37_9FIRM</name>
<evidence type="ECO:0008006" key="5">
    <source>
        <dbReference type="Google" id="ProtNLM"/>
    </source>
</evidence>
<sequence>MGLSLLEIIIYAALAVIAVFAIVMLIISAVFAKRHRDPDVDPLAGYSVEAQPAPAAASANAVQSAAAAAPARPYYPVPALTDDREEPDRSQPETYSDQTKFVLSEKNPIPANTRPLNERQGNWDNYDGEYVGYYYDPLEGCYFKGNAPVYVQKTYLPAPPPPVVKRVMPPCAPITSKPKAQRPELVQKDGFDIAKIYGQYVVGNEGEEYFFTLYSNKGDLLYASDNYASKQYCLDAIKRFKKHVLAGSFSIEGEAGDYHYKLVRNLNTYIGPQKAVRVDAEKSMSDLKYYAQTDVIR</sequence>
<keyword evidence="2" id="KW-0812">Transmembrane</keyword>
<feature type="region of interest" description="Disordered" evidence="1">
    <location>
        <begin position="77"/>
        <end position="98"/>
    </location>
</feature>
<dbReference type="Proteomes" id="UP000824088">
    <property type="component" value="Unassembled WGS sequence"/>
</dbReference>
<organism evidence="3 4">
    <name type="scientific">Candidatus Limadaptatus stercorigallinarum</name>
    <dbReference type="NCBI Taxonomy" id="2840845"/>
    <lineage>
        <taxon>Bacteria</taxon>
        <taxon>Bacillati</taxon>
        <taxon>Bacillota</taxon>
        <taxon>Clostridia</taxon>
        <taxon>Eubacteriales</taxon>
        <taxon>Candidatus Limadaptatus</taxon>
    </lineage>
</organism>
<dbReference type="SUPFAM" id="SSF160113">
    <property type="entry name" value="YegP-like"/>
    <property type="match status" value="1"/>
</dbReference>
<evidence type="ECO:0000313" key="4">
    <source>
        <dbReference type="Proteomes" id="UP000824088"/>
    </source>
</evidence>
<accession>A0A9D1HT37</accession>
<gene>
    <name evidence="3" type="ORF">IAD51_04670</name>
</gene>
<dbReference type="Gene3D" id="2.30.29.80">
    <property type="match status" value="1"/>
</dbReference>
<proteinExistence type="predicted"/>
<evidence type="ECO:0000256" key="1">
    <source>
        <dbReference type="SAM" id="MobiDB-lite"/>
    </source>
</evidence>
<reference evidence="3" key="2">
    <citation type="journal article" date="2021" name="PeerJ">
        <title>Extensive microbial diversity within the chicken gut microbiome revealed by metagenomics and culture.</title>
        <authorList>
            <person name="Gilroy R."/>
            <person name="Ravi A."/>
            <person name="Getino M."/>
            <person name="Pursley I."/>
            <person name="Horton D.L."/>
            <person name="Alikhan N.F."/>
            <person name="Baker D."/>
            <person name="Gharbi K."/>
            <person name="Hall N."/>
            <person name="Watson M."/>
            <person name="Adriaenssens E.M."/>
            <person name="Foster-Nyarko E."/>
            <person name="Jarju S."/>
            <person name="Secka A."/>
            <person name="Antonio M."/>
            <person name="Oren A."/>
            <person name="Chaudhuri R.R."/>
            <person name="La Ragione R."/>
            <person name="Hildebrand F."/>
            <person name="Pallen M.J."/>
        </authorList>
    </citation>
    <scope>NUCLEOTIDE SEQUENCE</scope>
    <source>
        <strain evidence="3">1063</strain>
    </source>
</reference>
<keyword evidence="2" id="KW-0472">Membrane</keyword>
<evidence type="ECO:0000313" key="3">
    <source>
        <dbReference type="EMBL" id="HIU21507.1"/>
    </source>
</evidence>
<dbReference type="EMBL" id="DVMN01000085">
    <property type="protein sequence ID" value="HIU21507.1"/>
    <property type="molecule type" value="Genomic_DNA"/>
</dbReference>
<dbReference type="InterPro" id="IPR036913">
    <property type="entry name" value="YegP-like_sf"/>
</dbReference>
<reference evidence="3" key="1">
    <citation type="submission" date="2020-10" db="EMBL/GenBank/DDBJ databases">
        <authorList>
            <person name="Gilroy R."/>
        </authorList>
    </citation>
    <scope>NUCLEOTIDE SEQUENCE</scope>
    <source>
        <strain evidence="3">1063</strain>
    </source>
</reference>